<evidence type="ECO:0000313" key="2">
    <source>
        <dbReference type="EMBL" id="QOL50816.1"/>
    </source>
</evidence>
<sequence>MTSTTVAPPRLAPSWIKTALLAAAVFVLCWGGAIAYWRSAEHGPATGDLLLALLAVPLGVLAAVWLGKKLVTARPAAAAAAGTATAAQPALAPPAAPPLAVLAAALRAPHGDSPDALATAIAGNQAHPDLDPELIDDDGFPLTSARSDAAVDEALQEEVHEWLILNGMAELRFGAAQWRALTLGTAVVRDLANEAVMQLMPPEGAPPPLRLLPLFPPGWTVEQRHAAGLWFRHTVAQFGWPVDSLTRIDAPLDAAPTTILGLCADASGARAPQLATMLIACASSIDQQMVDGWSANGSLQTPARAQGRIPGEGAAGLLLTSLDGASKTDGAVFAQLYPMVEARREVSAGSAKRAETTRLTELAQRAVQAAGLGLSDLACVAADTDHRTSRGLELMGLVSSALPDLDTTADVLRTGVATGTCGAVPFMCALALARHAALAGNAPALFVSHEDPFTCSMALVAPPPAPAQPA</sequence>
<reference evidence="2 3" key="1">
    <citation type="submission" date="2020-10" db="EMBL/GenBank/DDBJ databases">
        <title>Genome sequencing of Massilia sp. LPB0304.</title>
        <authorList>
            <person name="Kim J."/>
        </authorList>
    </citation>
    <scope>NUCLEOTIDE SEQUENCE [LARGE SCALE GENOMIC DNA]</scope>
    <source>
        <strain evidence="2 3">LPB0304</strain>
    </source>
</reference>
<accession>A0A7L9U9N2</accession>
<keyword evidence="3" id="KW-1185">Reference proteome</keyword>
<keyword evidence="1" id="KW-0472">Membrane</keyword>
<evidence type="ECO:0000313" key="3">
    <source>
        <dbReference type="Proteomes" id="UP000593875"/>
    </source>
</evidence>
<dbReference type="GO" id="GO:0016746">
    <property type="term" value="F:acyltransferase activity"/>
    <property type="evidence" value="ECO:0007669"/>
    <property type="project" value="InterPro"/>
</dbReference>
<gene>
    <name evidence="2" type="ORF">LPB04_05885</name>
</gene>
<proteinExistence type="predicted"/>
<keyword evidence="1" id="KW-0812">Transmembrane</keyword>
<dbReference type="KEGG" id="mlir:LPB04_05885"/>
<feature type="transmembrane region" description="Helical" evidence="1">
    <location>
        <begin position="49"/>
        <end position="67"/>
    </location>
</feature>
<keyword evidence="1" id="KW-1133">Transmembrane helix</keyword>
<dbReference type="SUPFAM" id="SSF53901">
    <property type="entry name" value="Thiolase-like"/>
    <property type="match status" value="1"/>
</dbReference>
<dbReference type="EMBL" id="CP062941">
    <property type="protein sequence ID" value="QOL50816.1"/>
    <property type="molecule type" value="Genomic_DNA"/>
</dbReference>
<organism evidence="2 3">
    <name type="scientific">Massilia litorea</name>
    <dbReference type="NCBI Taxonomy" id="2769491"/>
    <lineage>
        <taxon>Bacteria</taxon>
        <taxon>Pseudomonadati</taxon>
        <taxon>Pseudomonadota</taxon>
        <taxon>Betaproteobacteria</taxon>
        <taxon>Burkholderiales</taxon>
        <taxon>Oxalobacteraceae</taxon>
        <taxon>Telluria group</taxon>
        <taxon>Massilia</taxon>
    </lineage>
</organism>
<dbReference type="Proteomes" id="UP000593875">
    <property type="component" value="Chromosome"/>
</dbReference>
<dbReference type="InterPro" id="IPR016039">
    <property type="entry name" value="Thiolase-like"/>
</dbReference>
<name>A0A7L9U9N2_9BURK</name>
<protein>
    <submittedName>
        <fullName evidence="2">Uncharacterized protein</fullName>
    </submittedName>
</protein>
<evidence type="ECO:0000256" key="1">
    <source>
        <dbReference type="SAM" id="Phobius"/>
    </source>
</evidence>
<dbReference type="RefSeq" id="WP_193687802.1">
    <property type="nucleotide sequence ID" value="NZ_CP062941.1"/>
</dbReference>
<dbReference type="AlphaFoldDB" id="A0A7L9U9N2"/>
<feature type="transmembrane region" description="Helical" evidence="1">
    <location>
        <begin position="15"/>
        <end position="37"/>
    </location>
</feature>